<accession>A0A5A9GM70</accession>
<keyword evidence="2" id="KW-1185">Reference proteome</keyword>
<dbReference type="Proteomes" id="UP000324927">
    <property type="component" value="Unassembled WGS sequence"/>
</dbReference>
<gene>
    <name evidence="1" type="ORF">FZ942_19115</name>
</gene>
<sequence length="55" mass="5856">MAQRGAGARRRGGRTLAAVCSSWVGVSVLAASLIHGSYVHEFVHDGRHLLGFPCH</sequence>
<proteinExistence type="predicted"/>
<evidence type="ECO:0000313" key="2">
    <source>
        <dbReference type="Proteomes" id="UP000324927"/>
    </source>
</evidence>
<dbReference type="InterPro" id="IPR012667">
    <property type="entry name" value="CbtB_put"/>
</dbReference>
<evidence type="ECO:0000313" key="1">
    <source>
        <dbReference type="EMBL" id="KAA0594915.1"/>
    </source>
</evidence>
<organism evidence="1 2">
    <name type="scientific">Azospirillum lipoferum</name>
    <dbReference type="NCBI Taxonomy" id="193"/>
    <lineage>
        <taxon>Bacteria</taxon>
        <taxon>Pseudomonadati</taxon>
        <taxon>Pseudomonadota</taxon>
        <taxon>Alphaproteobacteria</taxon>
        <taxon>Rhodospirillales</taxon>
        <taxon>Azospirillaceae</taxon>
        <taxon>Azospirillum</taxon>
    </lineage>
</organism>
<protein>
    <recommendedName>
        <fullName evidence="3">CbtB-domain containing protein</fullName>
    </recommendedName>
</protein>
<name>A0A5A9GM70_AZOLI</name>
<dbReference type="OrthoDB" id="122519at2"/>
<dbReference type="RefSeq" id="WP_149232672.1">
    <property type="nucleotide sequence ID" value="NZ_JALJXJ010000010.1"/>
</dbReference>
<reference evidence="1 2" key="1">
    <citation type="submission" date="2019-08" db="EMBL/GenBank/DDBJ databases">
        <authorList>
            <person name="Grouzdev D."/>
            <person name="Tikhonova E."/>
            <person name="Kravchenko I."/>
        </authorList>
    </citation>
    <scope>NUCLEOTIDE SEQUENCE [LARGE SCALE GENOMIC DNA]</scope>
    <source>
        <strain evidence="1 2">59b</strain>
    </source>
</reference>
<dbReference type="Pfam" id="PF09489">
    <property type="entry name" value="CbtB"/>
    <property type="match status" value="1"/>
</dbReference>
<evidence type="ECO:0008006" key="3">
    <source>
        <dbReference type="Google" id="ProtNLM"/>
    </source>
</evidence>
<comment type="caution">
    <text evidence="1">The sequence shown here is derived from an EMBL/GenBank/DDBJ whole genome shotgun (WGS) entry which is preliminary data.</text>
</comment>
<dbReference type="AlphaFoldDB" id="A0A5A9GM70"/>
<dbReference type="EMBL" id="VTTN01000007">
    <property type="protein sequence ID" value="KAA0594915.1"/>
    <property type="molecule type" value="Genomic_DNA"/>
</dbReference>